<dbReference type="Proteomes" id="UP001589628">
    <property type="component" value="Unassembled WGS sequence"/>
</dbReference>
<dbReference type="CDD" id="cd13590">
    <property type="entry name" value="PBP2_PotD_PotF_like"/>
    <property type="match status" value="1"/>
</dbReference>
<feature type="signal peptide" evidence="5">
    <location>
        <begin position="1"/>
        <end position="20"/>
    </location>
</feature>
<dbReference type="InterPro" id="IPR001188">
    <property type="entry name" value="Sperm_putr-bd"/>
</dbReference>
<dbReference type="PANTHER" id="PTHR30222:SF12">
    <property type="entry name" value="NORSPERMIDINE SENSOR"/>
    <property type="match status" value="1"/>
</dbReference>
<keyword evidence="3 5" id="KW-0732">Signal</keyword>
<evidence type="ECO:0000256" key="4">
    <source>
        <dbReference type="ARBA" id="ARBA00022764"/>
    </source>
</evidence>
<comment type="caution">
    <text evidence="6">The sequence shown here is derived from an EMBL/GenBank/DDBJ whole genome shotgun (WGS) entry which is preliminary data.</text>
</comment>
<organism evidence="6 7">
    <name type="scientific">Balneatrix alpica</name>
    <dbReference type="NCBI Taxonomy" id="75684"/>
    <lineage>
        <taxon>Bacteria</taxon>
        <taxon>Pseudomonadati</taxon>
        <taxon>Pseudomonadota</taxon>
        <taxon>Gammaproteobacteria</taxon>
        <taxon>Oceanospirillales</taxon>
        <taxon>Balneatrichaceae</taxon>
        <taxon>Balneatrix</taxon>
    </lineage>
</organism>
<dbReference type="Gene3D" id="3.40.190.10">
    <property type="entry name" value="Periplasmic binding protein-like II"/>
    <property type="match status" value="2"/>
</dbReference>
<dbReference type="RefSeq" id="WP_027314295.1">
    <property type="nucleotide sequence ID" value="NZ_JBHLZN010000004.1"/>
</dbReference>
<reference evidence="6 7" key="1">
    <citation type="submission" date="2024-09" db="EMBL/GenBank/DDBJ databases">
        <authorList>
            <person name="Sun Q."/>
            <person name="Mori K."/>
        </authorList>
    </citation>
    <scope>NUCLEOTIDE SEQUENCE [LARGE SCALE GENOMIC DNA]</scope>
    <source>
        <strain evidence="6 7">ATCC 51285</strain>
    </source>
</reference>
<dbReference type="InterPro" id="IPR006059">
    <property type="entry name" value="SBP"/>
</dbReference>
<dbReference type="EMBL" id="JBHLZN010000004">
    <property type="protein sequence ID" value="MFB9887095.1"/>
    <property type="molecule type" value="Genomic_DNA"/>
</dbReference>
<comment type="subcellular location">
    <subcellularLocation>
        <location evidence="1">Periplasm</location>
    </subcellularLocation>
</comment>
<evidence type="ECO:0000256" key="3">
    <source>
        <dbReference type="ARBA" id="ARBA00022729"/>
    </source>
</evidence>
<proteinExistence type="predicted"/>
<keyword evidence="2" id="KW-0813">Transport</keyword>
<gene>
    <name evidence="6" type="ORF">ACFFLH_11815</name>
</gene>
<dbReference type="PRINTS" id="PR00909">
    <property type="entry name" value="SPERMDNBNDNG"/>
</dbReference>
<evidence type="ECO:0000256" key="1">
    <source>
        <dbReference type="ARBA" id="ARBA00004418"/>
    </source>
</evidence>
<feature type="chain" id="PRO_5045808626" evidence="5">
    <location>
        <begin position="21"/>
        <end position="349"/>
    </location>
</feature>
<dbReference type="PANTHER" id="PTHR30222">
    <property type="entry name" value="SPERMIDINE/PUTRESCINE-BINDING PERIPLASMIC PROTEIN"/>
    <property type="match status" value="1"/>
</dbReference>
<evidence type="ECO:0000313" key="7">
    <source>
        <dbReference type="Proteomes" id="UP001589628"/>
    </source>
</evidence>
<evidence type="ECO:0000256" key="5">
    <source>
        <dbReference type="SAM" id="SignalP"/>
    </source>
</evidence>
<sequence>MRNLTIAVSAWFLCAVSAQAAHLGQLKFLTWEDYLSPEVIELWHQRSGLGLDMILFDSDEARDQILLDAERLQLDLVMLGAQSARRFQQQDWLAPQPPLSNLVHLEPQWQQRCGTSALPYMWGTLGIVYRKDQFSTPPQSWQTLLQPDPRYAGRISMLDDSRDTLSAALLTLGYSINSETESELRHAFELLRLQAPMLIGYDYPISLIQQPERGSKLVMGLAYSSDHLTLNSLSEQEDAWGFSLPQEGTLIWTDCLAVLNSSRQQQQAWQFQNFLMEPDVARINAEYLGTATPNATARQLLPLNIQQDPGIYPPAEYLQKSQSYPSMSPAALNTRSRILSTLKNLHEAQ</sequence>
<name>A0ABV5ZCX3_9GAMM</name>
<dbReference type="Pfam" id="PF13416">
    <property type="entry name" value="SBP_bac_8"/>
    <property type="match status" value="1"/>
</dbReference>
<evidence type="ECO:0000313" key="6">
    <source>
        <dbReference type="EMBL" id="MFB9887095.1"/>
    </source>
</evidence>
<accession>A0ABV5ZCX3</accession>
<keyword evidence="7" id="KW-1185">Reference proteome</keyword>
<evidence type="ECO:0000256" key="2">
    <source>
        <dbReference type="ARBA" id="ARBA00022448"/>
    </source>
</evidence>
<keyword evidence="4" id="KW-0574">Periplasm</keyword>
<dbReference type="SUPFAM" id="SSF53850">
    <property type="entry name" value="Periplasmic binding protein-like II"/>
    <property type="match status" value="1"/>
</dbReference>
<protein>
    <submittedName>
        <fullName evidence="6">Spermidine/putrescine ABC transporter substrate-binding protein</fullName>
    </submittedName>
</protein>